<dbReference type="GO" id="GO:0003677">
    <property type="term" value="F:DNA binding"/>
    <property type="evidence" value="ECO:0007669"/>
    <property type="project" value="InterPro"/>
</dbReference>
<evidence type="ECO:0000313" key="1">
    <source>
        <dbReference type="EMBL" id="QOR58380.1"/>
    </source>
</evidence>
<reference evidence="1 2" key="1">
    <citation type="submission" date="2020-07" db="EMBL/GenBank/DDBJ databases">
        <title>Taxonomic proposal: Crassvirales, a new order of highly abundant and diverse bacterial viruses.</title>
        <authorList>
            <person name="Shkoporov A.N."/>
            <person name="Stockdale S.R."/>
            <person name="Guerin E."/>
            <person name="Ross R.P."/>
            <person name="Hill C."/>
        </authorList>
    </citation>
    <scope>NUCLEOTIDE SEQUENCE [LARGE SCALE GENOMIC DNA]</scope>
</reference>
<dbReference type="Pfam" id="PF13155">
    <property type="entry name" value="Toprim_2"/>
    <property type="match status" value="1"/>
</dbReference>
<dbReference type="GeneID" id="65128851"/>
<dbReference type="RefSeq" id="YP_010110538.1">
    <property type="nucleotide sequence ID" value="NC_055872.1"/>
</dbReference>
<dbReference type="Gene3D" id="3.90.580.10">
    <property type="entry name" value="Zinc finger, CHC2-type domain"/>
    <property type="match status" value="1"/>
</dbReference>
<dbReference type="InterPro" id="IPR036977">
    <property type="entry name" value="DNA_primase_Znf_CHC2"/>
</dbReference>
<accession>A0A7M1RZD3</accession>
<organism evidence="1 2">
    <name type="scientific">uncultured phage cr118_1</name>
    <dbReference type="NCBI Taxonomy" id="2772063"/>
    <lineage>
        <taxon>Viruses</taxon>
        <taxon>Duplodnaviria</taxon>
        <taxon>Heunggongvirae</taxon>
        <taxon>Uroviricota</taxon>
        <taxon>Caudoviricetes</taxon>
        <taxon>Crassvirales</taxon>
        <taxon>Suoliviridae</taxon>
        <taxon>Uncouvirinae</taxon>
        <taxon>Besingivirus</taxon>
        <taxon>Besingivirus coli</taxon>
    </lineage>
</organism>
<dbReference type="CDD" id="cd01029">
    <property type="entry name" value="TOPRIM_primases"/>
    <property type="match status" value="1"/>
</dbReference>
<keyword evidence="2" id="KW-1185">Reference proteome</keyword>
<name>A0A7M1RZD3_9CAUD</name>
<dbReference type="GO" id="GO:0008270">
    <property type="term" value="F:zinc ion binding"/>
    <property type="evidence" value="ECO:0007669"/>
    <property type="project" value="InterPro"/>
</dbReference>
<dbReference type="GO" id="GO:0006260">
    <property type="term" value="P:DNA replication"/>
    <property type="evidence" value="ECO:0007669"/>
    <property type="project" value="InterPro"/>
</dbReference>
<sequence>MYSTKEILNRNISIQDFFNKISEYQVYKNYIGDFRIGYIYNSPFRKDDNPSFGIYKSNKTGKLLFKDYGTDICGDCIKFVKLMENLKTSRDAMMFILNNIEPSKITEQTHTYTNTNTIIGIVRQPFTEIDIEFWKSFNISLDTLKKFNVYSIKYYLSNNIVKYKYTYGNPMYAYKVFDKFKIYRPYSDKLGKWRSNLNNYDIQGYEQLPNKGELLFITKSLKDVMALYELGYTAIAPPSESSDIPQEVLDNIKKRFKQIIIFYDRDIAGMKYTRKLYHKTKLPFIFTPRDSKCKDISDYIKKELLINGNLNNVKEFIYQKITKL</sequence>
<dbReference type="KEGG" id="vg:65128851"/>
<proteinExistence type="predicted"/>
<dbReference type="Proteomes" id="UP000594051">
    <property type="component" value="Segment"/>
</dbReference>
<dbReference type="InterPro" id="IPR034154">
    <property type="entry name" value="TOPRIM_DnaG/twinkle"/>
</dbReference>
<protein>
    <submittedName>
        <fullName evidence="1">DNA primase</fullName>
    </submittedName>
</protein>
<evidence type="ECO:0000313" key="2">
    <source>
        <dbReference type="Proteomes" id="UP000594051"/>
    </source>
</evidence>
<dbReference type="SUPFAM" id="SSF57783">
    <property type="entry name" value="Zinc beta-ribbon"/>
    <property type="match status" value="1"/>
</dbReference>
<dbReference type="SUPFAM" id="SSF56731">
    <property type="entry name" value="DNA primase core"/>
    <property type="match status" value="1"/>
</dbReference>
<dbReference type="Gene3D" id="3.40.1360.10">
    <property type="match status" value="1"/>
</dbReference>
<dbReference type="EMBL" id="MT774379">
    <property type="protein sequence ID" value="QOR58380.1"/>
    <property type="molecule type" value="Genomic_DNA"/>
</dbReference>